<dbReference type="PANTHER" id="PTHR11409">
    <property type="entry name" value="ADENOSINE DEAMINASE"/>
    <property type="match status" value="1"/>
</dbReference>
<gene>
    <name evidence="10" type="primary">adal</name>
    <name evidence="10" type="ORF">LOC62_04G006297</name>
</gene>
<dbReference type="GO" id="GO:0046872">
    <property type="term" value="F:metal ion binding"/>
    <property type="evidence" value="ECO:0007669"/>
    <property type="project" value="UniProtKB-KW"/>
</dbReference>
<dbReference type="InterPro" id="IPR001365">
    <property type="entry name" value="A_deaminase_dom"/>
</dbReference>
<dbReference type="GO" id="GO:0009117">
    <property type="term" value="P:nucleotide metabolic process"/>
    <property type="evidence" value="ECO:0007669"/>
    <property type="project" value="UniProtKB-KW"/>
</dbReference>
<keyword evidence="4" id="KW-0378">Hydrolase</keyword>
<comment type="similarity">
    <text evidence="2">Belongs to the metallo-dependent hydrolases superfamily. Adenosine and AMP deaminases family.</text>
</comment>
<dbReference type="Proteomes" id="UP000827549">
    <property type="component" value="Chromosome 4"/>
</dbReference>
<dbReference type="GO" id="GO:0046103">
    <property type="term" value="P:inosine biosynthetic process"/>
    <property type="evidence" value="ECO:0007669"/>
    <property type="project" value="TreeGrafter"/>
</dbReference>
<feature type="compositionally biased region" description="Pro residues" evidence="8">
    <location>
        <begin position="16"/>
        <end position="28"/>
    </location>
</feature>
<organism evidence="10 11">
    <name type="scientific">Vanrija pseudolonga</name>
    <dbReference type="NCBI Taxonomy" id="143232"/>
    <lineage>
        <taxon>Eukaryota</taxon>
        <taxon>Fungi</taxon>
        <taxon>Dikarya</taxon>
        <taxon>Basidiomycota</taxon>
        <taxon>Agaricomycotina</taxon>
        <taxon>Tremellomycetes</taxon>
        <taxon>Trichosporonales</taxon>
        <taxon>Trichosporonaceae</taxon>
        <taxon>Vanrija</taxon>
    </lineage>
</organism>
<proteinExistence type="inferred from homology"/>
<dbReference type="PANTHER" id="PTHR11409:SF42">
    <property type="entry name" value="ADENOSINE DEAMINASE-LIKE PROTEIN"/>
    <property type="match status" value="1"/>
</dbReference>
<dbReference type="GO" id="GO:0004000">
    <property type="term" value="F:adenosine deaminase activity"/>
    <property type="evidence" value="ECO:0007669"/>
    <property type="project" value="TreeGrafter"/>
</dbReference>
<evidence type="ECO:0000256" key="8">
    <source>
        <dbReference type="SAM" id="MobiDB-lite"/>
    </source>
</evidence>
<comment type="cofactor">
    <cofactor evidence="1">
        <name>Zn(2+)</name>
        <dbReference type="ChEBI" id="CHEBI:29105"/>
    </cofactor>
</comment>
<evidence type="ECO:0000256" key="1">
    <source>
        <dbReference type="ARBA" id="ARBA00001947"/>
    </source>
</evidence>
<evidence type="ECO:0000256" key="2">
    <source>
        <dbReference type="ARBA" id="ARBA00006676"/>
    </source>
</evidence>
<protein>
    <submittedName>
        <fullName evidence="10">Adenosine deaminase-like protein</fullName>
    </submittedName>
</protein>
<comment type="catalytic activity">
    <reaction evidence="7">
        <text>N(6)-methyl-AMP + H2O + H(+) = IMP + methylamine</text>
        <dbReference type="Rhea" id="RHEA:16001"/>
        <dbReference type="ChEBI" id="CHEBI:15377"/>
        <dbReference type="ChEBI" id="CHEBI:15378"/>
        <dbReference type="ChEBI" id="CHEBI:58053"/>
        <dbReference type="ChEBI" id="CHEBI:59338"/>
        <dbReference type="ChEBI" id="CHEBI:144842"/>
    </reaction>
    <physiologicalReaction direction="left-to-right" evidence="7">
        <dbReference type="Rhea" id="RHEA:16002"/>
    </physiologicalReaction>
</comment>
<evidence type="ECO:0000259" key="9">
    <source>
        <dbReference type="Pfam" id="PF00962"/>
    </source>
</evidence>
<feature type="region of interest" description="Disordered" evidence="8">
    <location>
        <begin position="1"/>
        <end position="45"/>
    </location>
</feature>
<dbReference type="Gene3D" id="3.20.20.140">
    <property type="entry name" value="Metal-dependent hydrolases"/>
    <property type="match status" value="1"/>
</dbReference>
<evidence type="ECO:0000256" key="4">
    <source>
        <dbReference type="ARBA" id="ARBA00022801"/>
    </source>
</evidence>
<dbReference type="SUPFAM" id="SSF51556">
    <property type="entry name" value="Metallo-dependent hydrolases"/>
    <property type="match status" value="1"/>
</dbReference>
<keyword evidence="3" id="KW-0479">Metal-binding</keyword>
<sequence>MRESDDNSSDALSSPTLPPPSSLLPSPSPSMRRGSVSAVSAPVPPETRAPDPAFCLRLPKVELHAHLNGSITADTLQAIWDMRRSRGDELGVAPPAAALKDPSHAQGIDSCVSRAHVLADATPSFFAHFGAFVYRIVNTPDALATATRAVLLNFLSDGVAYLELRTTPRALPDTTAEEAVRIVLREIVAWNASDGASMPTRLILSIDRARHDTGAAMEIAELALRLRDEGLPVVGVDLCGDPAAPCDLRSLAPAFKRARDGGLGVVLHFAETPGSSTDAELDELLSWEPRRLGHAIHVPVPLRERILDAGIAPELCLSCNVLAGMLPPVVKDGVERAPGIVDHHFGWWWDKGGPLSLGTDDVGVFQATSTDEHVHAATHFALSRKDMVDLSRRAISAALGSDEDKQRVQGLLDSFCRDEGWGRRVSR</sequence>
<evidence type="ECO:0000256" key="7">
    <source>
        <dbReference type="ARBA" id="ARBA00048787"/>
    </source>
</evidence>
<evidence type="ECO:0000313" key="11">
    <source>
        <dbReference type="Proteomes" id="UP000827549"/>
    </source>
</evidence>
<evidence type="ECO:0000256" key="3">
    <source>
        <dbReference type="ARBA" id="ARBA00022723"/>
    </source>
</evidence>
<dbReference type="EMBL" id="CP086717">
    <property type="protein sequence ID" value="WOO82811.1"/>
    <property type="molecule type" value="Genomic_DNA"/>
</dbReference>
<feature type="domain" description="Adenosine deaminase" evidence="9">
    <location>
        <begin position="59"/>
        <end position="410"/>
    </location>
</feature>
<reference evidence="10" key="1">
    <citation type="submission" date="2023-10" db="EMBL/GenBank/DDBJ databases">
        <authorList>
            <person name="Noh H."/>
        </authorList>
    </citation>
    <scope>NUCLEOTIDE SEQUENCE</scope>
    <source>
        <strain evidence="10">DUCC4014</strain>
    </source>
</reference>
<evidence type="ECO:0000313" key="10">
    <source>
        <dbReference type="EMBL" id="WOO82811.1"/>
    </source>
</evidence>
<accession>A0AAF1BIY4</accession>
<keyword evidence="11" id="KW-1185">Reference proteome</keyword>
<name>A0AAF1BIY4_9TREE</name>
<dbReference type="Pfam" id="PF00962">
    <property type="entry name" value="A_deaminase"/>
    <property type="match status" value="1"/>
</dbReference>
<dbReference type="GO" id="GO:0006154">
    <property type="term" value="P:adenosine catabolic process"/>
    <property type="evidence" value="ECO:0007669"/>
    <property type="project" value="TreeGrafter"/>
</dbReference>
<dbReference type="AlphaFoldDB" id="A0AAF1BIY4"/>
<dbReference type="InterPro" id="IPR006330">
    <property type="entry name" value="Ado/ade_deaminase"/>
</dbReference>
<keyword evidence="5" id="KW-0862">Zinc</keyword>
<dbReference type="GeneID" id="87809522"/>
<evidence type="ECO:0000256" key="5">
    <source>
        <dbReference type="ARBA" id="ARBA00022833"/>
    </source>
</evidence>
<dbReference type="InterPro" id="IPR032466">
    <property type="entry name" value="Metal_Hydrolase"/>
</dbReference>
<dbReference type="RefSeq" id="XP_062628843.1">
    <property type="nucleotide sequence ID" value="XM_062772859.1"/>
</dbReference>
<keyword evidence="6" id="KW-0546">Nucleotide metabolism</keyword>
<evidence type="ECO:0000256" key="6">
    <source>
        <dbReference type="ARBA" id="ARBA00023080"/>
    </source>
</evidence>